<dbReference type="EMBL" id="FUWO01000004">
    <property type="protein sequence ID" value="SJZ40379.1"/>
    <property type="molecule type" value="Genomic_DNA"/>
</dbReference>
<feature type="domain" description="Pseudouridine synthase I TruA alpha/beta" evidence="8">
    <location>
        <begin position="147"/>
        <end position="251"/>
    </location>
</feature>
<dbReference type="NCBIfam" id="TIGR00071">
    <property type="entry name" value="hisT_truA"/>
    <property type="match status" value="1"/>
</dbReference>
<reference evidence="10" key="1">
    <citation type="submission" date="2017-02" db="EMBL/GenBank/DDBJ databases">
        <authorList>
            <person name="Varghese N."/>
            <person name="Submissions S."/>
        </authorList>
    </citation>
    <scope>NUCLEOTIDE SEQUENCE [LARGE SCALE GENOMIC DNA]</scope>
    <source>
        <strain evidence="10">DSM 15739</strain>
    </source>
</reference>
<dbReference type="PANTHER" id="PTHR11142:SF0">
    <property type="entry name" value="TRNA PSEUDOURIDINE SYNTHASE-LIKE 1"/>
    <property type="match status" value="1"/>
</dbReference>
<dbReference type="FunFam" id="3.30.70.580:FF:000001">
    <property type="entry name" value="tRNA pseudouridine synthase A"/>
    <property type="match status" value="1"/>
</dbReference>
<keyword evidence="10" id="KW-1185">Reference proteome</keyword>
<proteinExistence type="inferred from homology"/>
<evidence type="ECO:0000259" key="8">
    <source>
        <dbReference type="Pfam" id="PF01416"/>
    </source>
</evidence>
<dbReference type="HAMAP" id="MF_00171">
    <property type="entry name" value="TruA"/>
    <property type="match status" value="1"/>
</dbReference>
<comment type="catalytic activity">
    <reaction evidence="4 7">
        <text>uridine(38/39/40) in tRNA = pseudouridine(38/39/40) in tRNA</text>
        <dbReference type="Rhea" id="RHEA:22376"/>
        <dbReference type="Rhea" id="RHEA-COMP:10085"/>
        <dbReference type="Rhea" id="RHEA-COMP:10087"/>
        <dbReference type="ChEBI" id="CHEBI:65314"/>
        <dbReference type="ChEBI" id="CHEBI:65315"/>
        <dbReference type="EC" id="5.4.99.12"/>
    </reaction>
</comment>
<dbReference type="GO" id="GO:0160147">
    <property type="term" value="F:tRNA pseudouridine(38-40) synthase activity"/>
    <property type="evidence" value="ECO:0007669"/>
    <property type="project" value="UniProtKB-EC"/>
</dbReference>
<feature type="active site" description="Nucleophile" evidence="4 5">
    <location>
        <position position="56"/>
    </location>
</feature>
<dbReference type="InterPro" id="IPR001406">
    <property type="entry name" value="PsdUridine_synth_TruA"/>
</dbReference>
<comment type="similarity">
    <text evidence="1 4 7">Belongs to the tRNA pseudouridine synthase TruA family.</text>
</comment>
<dbReference type="Pfam" id="PF01416">
    <property type="entry name" value="PseudoU_synth_1"/>
    <property type="match status" value="2"/>
</dbReference>
<dbReference type="Proteomes" id="UP000189941">
    <property type="component" value="Unassembled WGS sequence"/>
</dbReference>
<evidence type="ECO:0000313" key="9">
    <source>
        <dbReference type="EMBL" id="SJZ40379.1"/>
    </source>
</evidence>
<dbReference type="InterPro" id="IPR020094">
    <property type="entry name" value="TruA/RsuA/RluB/E/F_N"/>
</dbReference>
<dbReference type="GO" id="GO:0031119">
    <property type="term" value="P:tRNA pseudouridine synthesis"/>
    <property type="evidence" value="ECO:0007669"/>
    <property type="project" value="UniProtKB-UniRule"/>
</dbReference>
<dbReference type="OrthoDB" id="9811823at2"/>
<organism evidence="9 10">
    <name type="scientific">Globicatella sulfidifaciens DSM 15739</name>
    <dbReference type="NCBI Taxonomy" id="1121925"/>
    <lineage>
        <taxon>Bacteria</taxon>
        <taxon>Bacillati</taxon>
        <taxon>Bacillota</taxon>
        <taxon>Bacilli</taxon>
        <taxon>Lactobacillales</taxon>
        <taxon>Aerococcaceae</taxon>
        <taxon>Globicatella</taxon>
    </lineage>
</organism>
<evidence type="ECO:0000256" key="3">
    <source>
        <dbReference type="ARBA" id="ARBA00023235"/>
    </source>
</evidence>
<dbReference type="PANTHER" id="PTHR11142">
    <property type="entry name" value="PSEUDOURIDYLATE SYNTHASE"/>
    <property type="match status" value="1"/>
</dbReference>
<dbReference type="PIRSF" id="PIRSF001430">
    <property type="entry name" value="tRNA_psdUrid_synth"/>
    <property type="match status" value="1"/>
</dbReference>
<dbReference type="AlphaFoldDB" id="A0A1T4KD86"/>
<dbReference type="EC" id="5.4.99.12" evidence="4"/>
<evidence type="ECO:0000256" key="2">
    <source>
        <dbReference type="ARBA" id="ARBA00022694"/>
    </source>
</evidence>
<dbReference type="CDD" id="cd02570">
    <property type="entry name" value="PseudoU_synth_EcTruA"/>
    <property type="match status" value="1"/>
</dbReference>
<evidence type="ECO:0000256" key="1">
    <source>
        <dbReference type="ARBA" id="ARBA00009375"/>
    </source>
</evidence>
<evidence type="ECO:0000256" key="6">
    <source>
        <dbReference type="PIRSR" id="PIRSR001430-2"/>
    </source>
</evidence>
<dbReference type="GO" id="GO:0003723">
    <property type="term" value="F:RNA binding"/>
    <property type="evidence" value="ECO:0007669"/>
    <property type="project" value="InterPro"/>
</dbReference>
<sequence length="258" mass="29525">MPKYIIKIQYDGTGYAGYQIQPNGNTIQEELEKALRLMAKLPKGEHIPTSSAGRTDAGVHALGQVVSFDYPANIAPDALIRALNSILDDSIRVIDANQVADDFHVRYMATAKEYCYRVDINRFPDPFKRLYTTHHPYRFNLEVMQEAIQTIVGKHDFTSFCSTKTDKEYKVRTIYEAEVNLDTKQNELVFRFYGDGFLYNMIRILVGTLLQIGDGLKPVDELQRLLSVKDRNQAGPTAPPQGLYMMRVEYQEDPFKKQ</sequence>
<evidence type="ECO:0000256" key="7">
    <source>
        <dbReference type="RuleBase" id="RU003792"/>
    </source>
</evidence>
<feature type="domain" description="Pseudouridine synthase I TruA alpha/beta" evidence="8">
    <location>
        <begin position="9"/>
        <end position="107"/>
    </location>
</feature>
<comment type="subunit">
    <text evidence="4">Homodimer.</text>
</comment>
<comment type="function">
    <text evidence="4">Formation of pseudouridine at positions 38, 39 and 40 in the anticodon stem and loop of transfer RNAs.</text>
</comment>
<dbReference type="Gene3D" id="3.30.70.660">
    <property type="entry name" value="Pseudouridine synthase I, catalytic domain, C-terminal subdomain"/>
    <property type="match status" value="1"/>
</dbReference>
<evidence type="ECO:0000256" key="4">
    <source>
        <dbReference type="HAMAP-Rule" id="MF_00171"/>
    </source>
</evidence>
<dbReference type="InterPro" id="IPR020103">
    <property type="entry name" value="PsdUridine_synth_cat_dom_sf"/>
</dbReference>
<evidence type="ECO:0000313" key="10">
    <source>
        <dbReference type="Proteomes" id="UP000189941"/>
    </source>
</evidence>
<feature type="binding site" evidence="4 6">
    <location>
        <position position="114"/>
    </location>
    <ligand>
        <name>substrate</name>
    </ligand>
</feature>
<dbReference type="InterPro" id="IPR020095">
    <property type="entry name" value="PsdUridine_synth_TruA_C"/>
</dbReference>
<dbReference type="STRING" id="1121925.SAMN02746011_00689"/>
<dbReference type="RefSeq" id="WP_078755486.1">
    <property type="nucleotide sequence ID" value="NZ_FUWO01000004.1"/>
</dbReference>
<name>A0A1T4KD86_9LACT</name>
<dbReference type="InterPro" id="IPR020097">
    <property type="entry name" value="PsdUridine_synth_TruA_a/b_dom"/>
</dbReference>
<keyword evidence="3 4" id="KW-0413">Isomerase</keyword>
<keyword evidence="2 4" id="KW-0819">tRNA processing</keyword>
<gene>
    <name evidence="4" type="primary">truA</name>
    <name evidence="9" type="ORF">SAMN02746011_00689</name>
</gene>
<comment type="caution">
    <text evidence="4">Lacks conserved residue(s) required for the propagation of feature annotation.</text>
</comment>
<dbReference type="SUPFAM" id="SSF55120">
    <property type="entry name" value="Pseudouridine synthase"/>
    <property type="match status" value="1"/>
</dbReference>
<protein>
    <recommendedName>
        <fullName evidence="4">tRNA pseudouridine synthase A</fullName>
        <ecNumber evidence="4">5.4.99.12</ecNumber>
    </recommendedName>
    <alternativeName>
        <fullName evidence="4">tRNA pseudouridine(38-40) synthase</fullName>
    </alternativeName>
    <alternativeName>
        <fullName evidence="4">tRNA pseudouridylate synthase I</fullName>
    </alternativeName>
    <alternativeName>
        <fullName evidence="4">tRNA-uridine isomerase I</fullName>
    </alternativeName>
</protein>
<evidence type="ECO:0000256" key="5">
    <source>
        <dbReference type="PIRSR" id="PIRSR001430-1"/>
    </source>
</evidence>
<dbReference type="Gene3D" id="3.30.70.580">
    <property type="entry name" value="Pseudouridine synthase I, catalytic domain, N-terminal subdomain"/>
    <property type="match status" value="1"/>
</dbReference>
<accession>A0A1T4KD86</accession>